<dbReference type="AlphaFoldDB" id="A0A949JI04"/>
<dbReference type="EMBL" id="JAELVF020000001">
    <property type="protein sequence ID" value="MBU7599233.1"/>
    <property type="molecule type" value="Genomic_DNA"/>
</dbReference>
<evidence type="ECO:0000256" key="1">
    <source>
        <dbReference type="ARBA" id="ARBA00022670"/>
    </source>
</evidence>
<dbReference type="PROSITE" id="PS50106">
    <property type="entry name" value="PDZ"/>
    <property type="match status" value="1"/>
</dbReference>
<gene>
    <name evidence="6" type="ORF">JGS22_016840</name>
</gene>
<name>A0A949JI04_9ACTN</name>
<protein>
    <submittedName>
        <fullName evidence="6">Trypsin-like peptidase domain-containing protein</fullName>
    </submittedName>
</protein>
<dbReference type="SMART" id="SM00228">
    <property type="entry name" value="PDZ"/>
    <property type="match status" value="1"/>
</dbReference>
<dbReference type="InterPro" id="IPR001478">
    <property type="entry name" value="PDZ"/>
</dbReference>
<keyword evidence="4" id="KW-1133">Transmembrane helix</keyword>
<organism evidence="6 7">
    <name type="scientific">Streptomyces tardus</name>
    <dbReference type="NCBI Taxonomy" id="2780544"/>
    <lineage>
        <taxon>Bacteria</taxon>
        <taxon>Bacillati</taxon>
        <taxon>Actinomycetota</taxon>
        <taxon>Actinomycetes</taxon>
        <taxon>Kitasatosporales</taxon>
        <taxon>Streptomycetaceae</taxon>
        <taxon>Streptomyces</taxon>
    </lineage>
</organism>
<dbReference type="Pfam" id="PF13365">
    <property type="entry name" value="Trypsin_2"/>
    <property type="match status" value="1"/>
</dbReference>
<keyword evidence="7" id="KW-1185">Reference proteome</keyword>
<dbReference type="InterPro" id="IPR051201">
    <property type="entry name" value="Chloro_Bact_Ser_Proteases"/>
</dbReference>
<feature type="domain" description="PDZ" evidence="5">
    <location>
        <begin position="385"/>
        <end position="462"/>
    </location>
</feature>
<dbReference type="PANTHER" id="PTHR43343">
    <property type="entry name" value="PEPTIDASE S12"/>
    <property type="match status" value="1"/>
</dbReference>
<evidence type="ECO:0000256" key="2">
    <source>
        <dbReference type="ARBA" id="ARBA00022801"/>
    </source>
</evidence>
<comment type="caution">
    <text evidence="6">The sequence shown here is derived from an EMBL/GenBank/DDBJ whole genome shotgun (WGS) entry which is preliminary data.</text>
</comment>
<keyword evidence="4" id="KW-0812">Transmembrane</keyword>
<evidence type="ECO:0000313" key="6">
    <source>
        <dbReference type="EMBL" id="MBU7599233.1"/>
    </source>
</evidence>
<evidence type="ECO:0000313" key="7">
    <source>
        <dbReference type="Proteomes" id="UP000694501"/>
    </source>
</evidence>
<dbReference type="GO" id="GO:0008233">
    <property type="term" value="F:peptidase activity"/>
    <property type="evidence" value="ECO:0007669"/>
    <property type="project" value="UniProtKB-KW"/>
</dbReference>
<feature type="region of interest" description="Disordered" evidence="3">
    <location>
        <begin position="1"/>
        <end position="108"/>
    </location>
</feature>
<dbReference type="RefSeq" id="WP_216815020.1">
    <property type="nucleotide sequence ID" value="NZ_JAELVF020000001.1"/>
</dbReference>
<feature type="transmembrane region" description="Helical" evidence="4">
    <location>
        <begin position="115"/>
        <end position="137"/>
    </location>
</feature>
<accession>A0A949JI04</accession>
<dbReference type="GO" id="GO:0006508">
    <property type="term" value="P:proteolysis"/>
    <property type="evidence" value="ECO:0007669"/>
    <property type="project" value="UniProtKB-KW"/>
</dbReference>
<reference evidence="6" key="1">
    <citation type="submission" date="2021-06" db="EMBL/GenBank/DDBJ databases">
        <title>Sequencing of actinobacteria type strains.</title>
        <authorList>
            <person name="Nguyen G.-S."/>
            <person name="Wentzel A."/>
        </authorList>
    </citation>
    <scope>NUCLEOTIDE SEQUENCE</scope>
    <source>
        <strain evidence="6">P38-E01</strain>
    </source>
</reference>
<keyword evidence="2" id="KW-0378">Hydrolase</keyword>
<dbReference type="Pfam" id="PF13180">
    <property type="entry name" value="PDZ_2"/>
    <property type="match status" value="1"/>
</dbReference>
<dbReference type="PANTHER" id="PTHR43343:SF3">
    <property type="entry name" value="PROTEASE DO-LIKE 8, CHLOROPLASTIC"/>
    <property type="match status" value="1"/>
</dbReference>
<evidence type="ECO:0000259" key="5">
    <source>
        <dbReference type="PROSITE" id="PS50106"/>
    </source>
</evidence>
<evidence type="ECO:0000256" key="4">
    <source>
        <dbReference type="SAM" id="Phobius"/>
    </source>
</evidence>
<dbReference type="Proteomes" id="UP000694501">
    <property type="component" value="Unassembled WGS sequence"/>
</dbReference>
<keyword evidence="1" id="KW-0645">Protease</keyword>
<keyword evidence="4" id="KW-0472">Membrane</keyword>
<evidence type="ECO:0000256" key="3">
    <source>
        <dbReference type="SAM" id="MobiDB-lite"/>
    </source>
</evidence>
<sequence>MDESSGSEPRPKWWNRPRRDAGSDDAIVGATGEVSAHDAAGGPAESAEVPSQGPGAGQSRAPAATPLHPEDPYGTPPYGGPGPWALAPPVQHPRAQTTPAHGVSVPPPGPRGRTLLVGALLVALLAGAVGGAVGMYVERNGGFGRVSLSQPAGEGGDRPKDSVAGIAAATLPGVVTLHVRGGSGQSTGTGFVLDDKGHILTNHHVVRSAAQGGRIGVTFNGGETVRGRLIGGDGGYDLAVVKVDRVDGLRPLPLGNSEAVQVGDPVVAIGSPFDLAGTVTTGIISAKERPVTAGGRGDGTDISYVNALQTDAPINPGNSGGPLVDTRGRVVGVNTAIRSGEGGRGGADEQGGGSVGLGFAIPVNQAKRVAEELINDGRATHPVIGVSVDIADQSEEGARVGGGEGDQPGVVPGGPADDAGMKEGDLITAVDSARVRSGEELIVKIRSHKPGDELELTVERGGKERSVKVTLGSGSSE</sequence>
<proteinExistence type="predicted"/>